<evidence type="ECO:0000256" key="4">
    <source>
        <dbReference type="PROSITE-ProRule" id="PRU00409"/>
    </source>
</evidence>
<dbReference type="Gene3D" id="3.30.470.20">
    <property type="entry name" value="ATP-grasp fold, B domain"/>
    <property type="match status" value="1"/>
</dbReference>
<evidence type="ECO:0000256" key="1">
    <source>
        <dbReference type="ARBA" id="ARBA00022598"/>
    </source>
</evidence>
<dbReference type="AlphaFoldDB" id="A0A014M4K8"/>
<dbReference type="Gene3D" id="3.30.1490.20">
    <property type="entry name" value="ATP-grasp fold, A domain"/>
    <property type="match status" value="1"/>
</dbReference>
<sequence length="412" mass="46246">MSNTEMQTILIVSSELDVGEVVTDIMAAYPDRPWRFIYLLEDLKNQAGDDLHREDVFIVRDFARHHDVEEVFSQIAESFSVTRVIPNDEFAVWIAAWANHRWHLPGLTFDMAARFRDKKRMKEIACRAGILTAREISPQAIKRGDVSFPLVMKPRSLAGSVGVKIITDAGQLSAITLTEGDDYRDMDEQQYFFESYNPQPVYQLDAVMLEGRLALLSAGEYIGKPIDYLDEHPLGFFSVAERDLRQVWRPFTEKVLAAFGGPDGVYHIEAFGDGGQGAELLEIAYRPGGAATVEMIAIAWGVDLRFIHLATQLGLEVGRHFAPQGEAWGYMTFPKKHLAREALYVSRLSVPSVENMPTLKMQQLPQLGEVASGEFFCHKDCLGSFVFCGERESVARDLNLIVADYCVTVSPE</sequence>
<accession>A0A014M4K8</accession>
<dbReference type="Proteomes" id="UP000019918">
    <property type="component" value="Unassembled WGS sequence"/>
</dbReference>
<dbReference type="GO" id="GO:0016301">
    <property type="term" value="F:kinase activity"/>
    <property type="evidence" value="ECO:0007669"/>
    <property type="project" value="UniProtKB-KW"/>
</dbReference>
<proteinExistence type="predicted"/>
<keyword evidence="6" id="KW-0418">Kinase</keyword>
<gene>
    <name evidence="6" type="ORF">BG55_03620</name>
</gene>
<name>A0A014M4K8_9GAMM</name>
<evidence type="ECO:0000313" key="6">
    <source>
        <dbReference type="EMBL" id="EXU76731.1"/>
    </source>
</evidence>
<evidence type="ECO:0000259" key="5">
    <source>
        <dbReference type="PROSITE" id="PS50975"/>
    </source>
</evidence>
<dbReference type="GO" id="GO:0046872">
    <property type="term" value="F:metal ion binding"/>
    <property type="evidence" value="ECO:0007669"/>
    <property type="project" value="InterPro"/>
</dbReference>
<dbReference type="GO" id="GO:0005524">
    <property type="term" value="F:ATP binding"/>
    <property type="evidence" value="ECO:0007669"/>
    <property type="project" value="UniProtKB-UniRule"/>
</dbReference>
<dbReference type="RefSeq" id="WP_034934379.1">
    <property type="nucleotide sequence ID" value="NZ_JFHN01000023.1"/>
</dbReference>
<dbReference type="SUPFAM" id="SSF56059">
    <property type="entry name" value="Glutathione synthetase ATP-binding domain-like"/>
    <property type="match status" value="1"/>
</dbReference>
<evidence type="ECO:0000256" key="2">
    <source>
        <dbReference type="ARBA" id="ARBA00022741"/>
    </source>
</evidence>
<dbReference type="InterPro" id="IPR052032">
    <property type="entry name" value="ATP-dep_AA_Ligase"/>
</dbReference>
<keyword evidence="6" id="KW-0808">Transferase</keyword>
<evidence type="ECO:0000313" key="7">
    <source>
        <dbReference type="Proteomes" id="UP000019918"/>
    </source>
</evidence>
<dbReference type="PANTHER" id="PTHR43585:SF2">
    <property type="entry name" value="ATP-GRASP ENZYME FSQD"/>
    <property type="match status" value="1"/>
</dbReference>
<keyword evidence="7" id="KW-1185">Reference proteome</keyword>
<keyword evidence="2 4" id="KW-0547">Nucleotide-binding</keyword>
<dbReference type="PANTHER" id="PTHR43585">
    <property type="entry name" value="FUMIPYRROLE BIOSYNTHESIS PROTEIN C"/>
    <property type="match status" value="1"/>
</dbReference>
<comment type="caution">
    <text evidence="6">The sequence shown here is derived from an EMBL/GenBank/DDBJ whole genome shotgun (WGS) entry which is preliminary data.</text>
</comment>
<dbReference type="PATRIC" id="fig|69222.5.peg.766"/>
<dbReference type="InterPro" id="IPR011761">
    <property type="entry name" value="ATP-grasp"/>
</dbReference>
<dbReference type="GO" id="GO:0016874">
    <property type="term" value="F:ligase activity"/>
    <property type="evidence" value="ECO:0007669"/>
    <property type="project" value="UniProtKB-KW"/>
</dbReference>
<protein>
    <submittedName>
        <fullName evidence="6">Serine kinase</fullName>
    </submittedName>
</protein>
<dbReference type="EMBL" id="JFHN01000023">
    <property type="protein sequence ID" value="EXU76731.1"/>
    <property type="molecule type" value="Genomic_DNA"/>
</dbReference>
<dbReference type="InterPro" id="IPR013815">
    <property type="entry name" value="ATP_grasp_subdomain_1"/>
</dbReference>
<evidence type="ECO:0000256" key="3">
    <source>
        <dbReference type="ARBA" id="ARBA00022840"/>
    </source>
</evidence>
<reference evidence="6 7" key="1">
    <citation type="submission" date="2014-02" db="EMBL/GenBank/DDBJ databases">
        <title>Draft genome of Erwinia mallotivora strain BT-MARDI, a papaya dieback pathogen.</title>
        <authorList>
            <person name="Redzuan R."/>
            <person name="Abu Bakar N."/>
            <person name="Badrun R."/>
            <person name="Mohd Raih M.F."/>
            <person name="Rozano L."/>
            <person name="Mat Amin N."/>
        </authorList>
    </citation>
    <scope>NUCLEOTIDE SEQUENCE [LARGE SCALE GENOMIC DNA]</scope>
    <source>
        <strain evidence="6 7">BT-MARDI</strain>
    </source>
</reference>
<dbReference type="Gene3D" id="3.40.50.20">
    <property type="match status" value="1"/>
</dbReference>
<dbReference type="STRING" id="69222.BG55_03620"/>
<keyword evidence="1" id="KW-0436">Ligase</keyword>
<dbReference type="PROSITE" id="PS50975">
    <property type="entry name" value="ATP_GRASP"/>
    <property type="match status" value="1"/>
</dbReference>
<organism evidence="6 7">
    <name type="scientific">Erwinia mallotivora</name>
    <dbReference type="NCBI Taxonomy" id="69222"/>
    <lineage>
        <taxon>Bacteria</taxon>
        <taxon>Pseudomonadati</taxon>
        <taxon>Pseudomonadota</taxon>
        <taxon>Gammaproteobacteria</taxon>
        <taxon>Enterobacterales</taxon>
        <taxon>Erwiniaceae</taxon>
        <taxon>Erwinia</taxon>
    </lineage>
</organism>
<feature type="domain" description="ATP-grasp" evidence="5">
    <location>
        <begin position="122"/>
        <end position="313"/>
    </location>
</feature>
<dbReference type="OrthoDB" id="6951671at2"/>
<keyword evidence="3 4" id="KW-0067">ATP-binding</keyword>